<comment type="caution">
    <text evidence="6">The sequence shown here is derived from an EMBL/GenBank/DDBJ whole genome shotgun (WGS) entry which is preliminary data.</text>
</comment>
<sequence length="241" mass="26056">MGLQETLRKVGGEWVYVVAVALATAHVAWAASLLLEQYRYIGRIPSLELFAALHMASAALLAVGRKALGGGVSLAILVYYWLYVKPLEPVAEPQSVGLIFLSAALITGEVVRTHDINAALLRISIAYPFLEWGLDAFRNPGHFIEFMQGNYLTSVLIPAHYLPYAAFILGFIEVVLAVLLTLGIAVRRASKVSAVVLLVFIIVAGYPLALPQNIPLITAAYVLSLLGAGRFSLSRVFSSFS</sequence>
<evidence type="ECO:0000256" key="4">
    <source>
        <dbReference type="ARBA" id="ARBA00023136"/>
    </source>
</evidence>
<name>A0A833ECD1_CALS0</name>
<protein>
    <submittedName>
        <fullName evidence="6">DoxX family membrane protein</fullName>
    </submittedName>
</protein>
<feature type="transmembrane region" description="Helical" evidence="5">
    <location>
        <begin position="161"/>
        <end position="185"/>
    </location>
</feature>
<organism evidence="6 7">
    <name type="scientific">Caldiarchaeum subterraneum</name>
    <dbReference type="NCBI Taxonomy" id="311458"/>
    <lineage>
        <taxon>Archaea</taxon>
        <taxon>Nitrososphaerota</taxon>
        <taxon>Candidatus Caldarchaeales</taxon>
        <taxon>Candidatus Caldarchaeaceae</taxon>
        <taxon>Candidatus Caldarchaeum</taxon>
    </lineage>
</organism>
<keyword evidence="2 5" id="KW-0812">Transmembrane</keyword>
<feature type="transmembrane region" description="Helical" evidence="5">
    <location>
        <begin position="216"/>
        <end position="233"/>
    </location>
</feature>
<accession>A0A833ECD1</accession>
<dbReference type="AlphaFoldDB" id="A0A833ECD1"/>
<gene>
    <name evidence="6" type="ORF">EYH45_06210</name>
</gene>
<evidence type="ECO:0000256" key="3">
    <source>
        <dbReference type="ARBA" id="ARBA00022989"/>
    </source>
</evidence>
<proteinExistence type="predicted"/>
<comment type="subcellular location">
    <subcellularLocation>
        <location evidence="1">Membrane</location>
        <topology evidence="1">Multi-pass membrane protein</topology>
    </subcellularLocation>
</comment>
<evidence type="ECO:0000256" key="1">
    <source>
        <dbReference type="ARBA" id="ARBA00004141"/>
    </source>
</evidence>
<keyword evidence="3 5" id="KW-1133">Transmembrane helix</keyword>
<dbReference type="Pfam" id="PF07681">
    <property type="entry name" value="DoxX"/>
    <property type="match status" value="1"/>
</dbReference>
<dbReference type="InterPro" id="IPR032808">
    <property type="entry name" value="DoxX"/>
</dbReference>
<evidence type="ECO:0000313" key="6">
    <source>
        <dbReference type="EMBL" id="HIQ30139.1"/>
    </source>
</evidence>
<evidence type="ECO:0000256" key="5">
    <source>
        <dbReference type="SAM" id="Phobius"/>
    </source>
</evidence>
<feature type="transmembrane region" description="Helical" evidence="5">
    <location>
        <begin position="192"/>
        <end position="210"/>
    </location>
</feature>
<dbReference type="Proteomes" id="UP000608579">
    <property type="component" value="Unassembled WGS sequence"/>
</dbReference>
<reference evidence="6" key="1">
    <citation type="journal article" date="2020" name="ISME J.">
        <title>Gammaproteobacteria mediating utilization of methyl-, sulfur- and petroleum organic compounds in deep ocean hydrothermal plumes.</title>
        <authorList>
            <person name="Zhou Z."/>
            <person name="Liu Y."/>
            <person name="Pan J."/>
            <person name="Cron B.R."/>
            <person name="Toner B.M."/>
            <person name="Anantharaman K."/>
            <person name="Breier J.A."/>
            <person name="Dick G.J."/>
            <person name="Li M."/>
        </authorList>
    </citation>
    <scope>NUCLEOTIDE SEQUENCE</scope>
    <source>
        <strain evidence="6">SZUA-1515</strain>
    </source>
</reference>
<keyword evidence="4 5" id="KW-0472">Membrane</keyword>
<dbReference type="EMBL" id="DQVM01000116">
    <property type="protein sequence ID" value="HIQ30139.1"/>
    <property type="molecule type" value="Genomic_DNA"/>
</dbReference>
<evidence type="ECO:0000313" key="7">
    <source>
        <dbReference type="Proteomes" id="UP000608579"/>
    </source>
</evidence>
<feature type="transmembrane region" description="Helical" evidence="5">
    <location>
        <begin position="56"/>
        <end position="82"/>
    </location>
</feature>
<dbReference type="GO" id="GO:0016020">
    <property type="term" value="C:membrane"/>
    <property type="evidence" value="ECO:0007669"/>
    <property type="project" value="UniProtKB-SubCell"/>
</dbReference>
<feature type="transmembrane region" description="Helical" evidence="5">
    <location>
        <begin position="14"/>
        <end position="35"/>
    </location>
</feature>
<evidence type="ECO:0000256" key="2">
    <source>
        <dbReference type="ARBA" id="ARBA00022692"/>
    </source>
</evidence>